<sequence>MGTVGLAPGLSRKLKKVLESRTETPDLLASLKTLSTFYNENTPQARRNLRSTIEKRSLSINHDFLQASHSAQEALDQVEEEVNALAECCDRIEKALNSCNSTTGNIIETTERLKRELEVNTQRQEIVSCFLRDYQLSNEELNALRDEDLNGNFFKALSHVQEIHANCKVLLRTHHQRAGLELMDMMAVYQEGAYERLCRWVQAECRKLGDTENPEVSDLLKTAVCCLKERPVLFRYCAEEVANMRHNALFRRFISALTRGGPGGLPRPIEVHAHDPLRYVGDMLGWLHQALASERELVLGLLDPDAALDTGLTTSRFSNSENDSGKTDPDLTFVLDRIFEGVCRPFKVRVEQVLQSQPSLIIAYKLSNTLEFYSYTISDLLGRESALCNTLWMLKDAARKTFFDILKSRGEKLLRYPPLVAVDLSPPPAVRDGVSVLLEIIETHNSMMVPASGQNRTFDLVISALLDPIIQMCEQAAEANKSKGGGHSSRRRMSSDSGHTSKSSVDAILSNSSSPSSMQSNETPSKIFLINCLCAIQQPLVGREVAAEYVKNLGSMIDNHTRTLVDKEVEAILRKCGLLQKMRHFRNSLSKEGSNSVAGTPLAEIEDTSPVSLSECLKAFFGLILGSESSLPEFELMQVPRLRSEACTQVARSLAEAYDLIYEAIMAPKNSYPDPKSLARHPPDQIRTILGI</sequence>
<proteinExistence type="predicted"/>
<organism evidence="1 2">
    <name type="scientific">Melia azedarach</name>
    <name type="common">Chinaberry tree</name>
    <dbReference type="NCBI Taxonomy" id="155640"/>
    <lineage>
        <taxon>Eukaryota</taxon>
        <taxon>Viridiplantae</taxon>
        <taxon>Streptophyta</taxon>
        <taxon>Embryophyta</taxon>
        <taxon>Tracheophyta</taxon>
        <taxon>Spermatophyta</taxon>
        <taxon>Magnoliopsida</taxon>
        <taxon>eudicotyledons</taxon>
        <taxon>Gunneridae</taxon>
        <taxon>Pentapetalae</taxon>
        <taxon>rosids</taxon>
        <taxon>malvids</taxon>
        <taxon>Sapindales</taxon>
        <taxon>Meliaceae</taxon>
        <taxon>Melia</taxon>
    </lineage>
</organism>
<keyword evidence="2" id="KW-1185">Reference proteome</keyword>
<accession>A0ACC1X8Y6</accession>
<gene>
    <name evidence="1" type="ORF">OWV82_021106</name>
</gene>
<comment type="caution">
    <text evidence="1">The sequence shown here is derived from an EMBL/GenBank/DDBJ whole genome shotgun (WGS) entry which is preliminary data.</text>
</comment>
<evidence type="ECO:0000313" key="1">
    <source>
        <dbReference type="EMBL" id="KAJ4707608.1"/>
    </source>
</evidence>
<dbReference type="EMBL" id="CM051404">
    <property type="protein sequence ID" value="KAJ4707608.1"/>
    <property type="molecule type" value="Genomic_DNA"/>
</dbReference>
<dbReference type="Proteomes" id="UP001164539">
    <property type="component" value="Chromosome 11"/>
</dbReference>
<protein>
    <submittedName>
        <fullName evidence="1">Conserved oligomeric Golgi complex subunit 6</fullName>
    </submittedName>
</protein>
<name>A0ACC1X8Y6_MELAZ</name>
<evidence type="ECO:0000313" key="2">
    <source>
        <dbReference type="Proteomes" id="UP001164539"/>
    </source>
</evidence>
<reference evidence="1 2" key="1">
    <citation type="journal article" date="2023" name="Science">
        <title>Complex scaffold remodeling in plant triterpene biosynthesis.</title>
        <authorList>
            <person name="De La Pena R."/>
            <person name="Hodgson H."/>
            <person name="Liu J.C."/>
            <person name="Stephenson M.J."/>
            <person name="Martin A.C."/>
            <person name="Owen C."/>
            <person name="Harkess A."/>
            <person name="Leebens-Mack J."/>
            <person name="Jimenez L.E."/>
            <person name="Osbourn A."/>
            <person name="Sattely E.S."/>
        </authorList>
    </citation>
    <scope>NUCLEOTIDE SEQUENCE [LARGE SCALE GENOMIC DNA]</scope>
    <source>
        <strain evidence="2">cv. JPN11</strain>
        <tissue evidence="1">Leaf</tissue>
    </source>
</reference>